<evidence type="ECO:0000259" key="6">
    <source>
        <dbReference type="Pfam" id="PF25967"/>
    </source>
</evidence>
<dbReference type="GO" id="GO:1990281">
    <property type="term" value="C:efflux pump complex"/>
    <property type="evidence" value="ECO:0007669"/>
    <property type="project" value="TreeGrafter"/>
</dbReference>
<dbReference type="InterPro" id="IPR006143">
    <property type="entry name" value="RND_pump_MFP"/>
</dbReference>
<dbReference type="Gene3D" id="2.40.420.20">
    <property type="match status" value="1"/>
</dbReference>
<evidence type="ECO:0000256" key="4">
    <source>
        <dbReference type="SAM" id="Coils"/>
    </source>
</evidence>
<dbReference type="GO" id="GO:0015562">
    <property type="term" value="F:efflux transmembrane transporter activity"/>
    <property type="evidence" value="ECO:0007669"/>
    <property type="project" value="TreeGrafter"/>
</dbReference>
<dbReference type="InterPro" id="IPR058627">
    <property type="entry name" value="MdtA-like_C"/>
</dbReference>
<dbReference type="STRING" id="1579316.RC74_18615"/>
<dbReference type="PANTHER" id="PTHR30469:SF15">
    <property type="entry name" value="HLYD FAMILY OF SECRETION PROTEINS"/>
    <property type="match status" value="1"/>
</dbReference>
<evidence type="ECO:0008006" key="9">
    <source>
        <dbReference type="Google" id="ProtNLM"/>
    </source>
</evidence>
<dbReference type="Proteomes" id="UP000070371">
    <property type="component" value="Chromosome"/>
</dbReference>
<reference evidence="7 8" key="1">
    <citation type="submission" date="2016-02" db="EMBL/GenBank/DDBJ databases">
        <title>Complete genome sequence of Halocynthiibacter arcticus PAMC 20958t from arctic marine sediment.</title>
        <authorList>
            <person name="Lee Y.M."/>
            <person name="Baek K."/>
            <person name="Lee H.K."/>
            <person name="Shin S.C."/>
        </authorList>
    </citation>
    <scope>NUCLEOTIDE SEQUENCE [LARGE SCALE GENOMIC DNA]</scope>
    <source>
        <strain evidence="7">PAMC 20958</strain>
    </source>
</reference>
<dbReference type="InterPro" id="IPR058625">
    <property type="entry name" value="MdtA-like_BSH"/>
</dbReference>
<protein>
    <recommendedName>
        <fullName evidence="9">RND efflux pump membrane fusion protein barrel-sandwich domain-containing protein</fullName>
    </recommendedName>
</protein>
<evidence type="ECO:0000256" key="1">
    <source>
        <dbReference type="ARBA" id="ARBA00004196"/>
    </source>
</evidence>
<feature type="coiled-coil region" evidence="4">
    <location>
        <begin position="145"/>
        <end position="179"/>
    </location>
</feature>
<evidence type="ECO:0000256" key="2">
    <source>
        <dbReference type="ARBA" id="ARBA00009477"/>
    </source>
</evidence>
<keyword evidence="4" id="KW-0175">Coiled coil</keyword>
<dbReference type="NCBIfam" id="TIGR01730">
    <property type="entry name" value="RND_mfp"/>
    <property type="match status" value="1"/>
</dbReference>
<evidence type="ECO:0000259" key="5">
    <source>
        <dbReference type="Pfam" id="PF25917"/>
    </source>
</evidence>
<evidence type="ECO:0000256" key="3">
    <source>
        <dbReference type="ARBA" id="ARBA00022448"/>
    </source>
</evidence>
<dbReference type="Pfam" id="PF25967">
    <property type="entry name" value="RND-MFP_C"/>
    <property type="match status" value="1"/>
</dbReference>
<dbReference type="PANTHER" id="PTHR30469">
    <property type="entry name" value="MULTIDRUG RESISTANCE PROTEIN MDTA"/>
    <property type="match status" value="1"/>
</dbReference>
<gene>
    <name evidence="7" type="ORF">RC74_18615</name>
</gene>
<dbReference type="SUPFAM" id="SSF111369">
    <property type="entry name" value="HlyD-like secretion proteins"/>
    <property type="match status" value="1"/>
</dbReference>
<keyword evidence="8" id="KW-1185">Reference proteome</keyword>
<proteinExistence type="inferred from homology"/>
<organism evidence="7 8">
    <name type="scientific">Falsihalocynthiibacter arcticus</name>
    <dbReference type="NCBI Taxonomy" id="1579316"/>
    <lineage>
        <taxon>Bacteria</taxon>
        <taxon>Pseudomonadati</taxon>
        <taxon>Pseudomonadota</taxon>
        <taxon>Alphaproteobacteria</taxon>
        <taxon>Rhodobacterales</taxon>
        <taxon>Roseobacteraceae</taxon>
        <taxon>Falsihalocynthiibacter</taxon>
    </lineage>
</organism>
<dbReference type="KEGG" id="hat:RC74_18615"/>
<dbReference type="AlphaFoldDB" id="A0A126V3X9"/>
<comment type="similarity">
    <text evidence="2">Belongs to the membrane fusion protein (MFP) (TC 8.A.1) family.</text>
</comment>
<accession>A0A126V3X9</accession>
<dbReference type="Gene3D" id="1.10.287.470">
    <property type="entry name" value="Helix hairpin bin"/>
    <property type="match status" value="1"/>
</dbReference>
<evidence type="ECO:0000313" key="8">
    <source>
        <dbReference type="Proteomes" id="UP000070371"/>
    </source>
</evidence>
<sequence length="366" mass="39074">MPKPSLAPSPWRKKRVVVFAIAIAALALILTWWEFSGVSGAPTVAVEILAPGPVTRILAVSGRTATDISSDIVPSVTARVMSVHVNEGDVVTTGDLLLVQDDTKQKNNVRQAMAALDAGILSQQSALEDRDRAIALGTRVAKVVVSDAEQALALAASEVERLNAALDQANIDLRDYRLTAPINGAVLSRSVEVGDLVTPSYVLMRLANADDLHVEVQIDKIYANEIHVGQRSQLQLAGHDEIETGAVSFVASEVDELTGSLRVKLSFDTQPKTQIGLTTVANILIDEASDVLTVPRSAFVNTGAGSAVFVLRNGQASLRPITYIDWPADRVQITSGLSRGDMLVLSPEGVKDGQALTLQDDMTERD</sequence>
<name>A0A126V3X9_9RHOB</name>
<dbReference type="Gene3D" id="2.40.30.170">
    <property type="match status" value="1"/>
</dbReference>
<comment type="subcellular location">
    <subcellularLocation>
        <location evidence="1">Cell envelope</location>
    </subcellularLocation>
</comment>
<dbReference type="Pfam" id="PF25917">
    <property type="entry name" value="BSH_RND"/>
    <property type="match status" value="1"/>
</dbReference>
<dbReference type="EMBL" id="CP014327">
    <property type="protein sequence ID" value="AML53000.1"/>
    <property type="molecule type" value="Genomic_DNA"/>
</dbReference>
<feature type="domain" description="Multidrug resistance protein MdtA-like barrel-sandwich hybrid" evidence="5">
    <location>
        <begin position="71"/>
        <end position="198"/>
    </location>
</feature>
<keyword evidence="3" id="KW-0813">Transport</keyword>
<feature type="domain" description="Multidrug resistance protein MdtA-like C-terminal permuted SH3" evidence="6">
    <location>
        <begin position="290"/>
        <end position="346"/>
    </location>
</feature>
<evidence type="ECO:0000313" key="7">
    <source>
        <dbReference type="EMBL" id="AML53000.1"/>
    </source>
</evidence>
<dbReference type="Gene3D" id="2.40.50.100">
    <property type="match status" value="1"/>
</dbReference>